<keyword evidence="2" id="KW-0812">Transmembrane</keyword>
<comment type="caution">
    <text evidence="4">The sequence shown here is derived from an EMBL/GenBank/DDBJ whole genome shotgun (WGS) entry which is preliminary data.</text>
</comment>
<feature type="compositionally biased region" description="Basic and acidic residues" evidence="1">
    <location>
        <begin position="370"/>
        <end position="384"/>
    </location>
</feature>
<feature type="domain" description="SPATA31" evidence="3">
    <location>
        <begin position="234"/>
        <end position="443"/>
    </location>
</feature>
<dbReference type="InterPro" id="IPR039509">
    <property type="entry name" value="SPATA31"/>
</dbReference>
<organism evidence="4 5">
    <name type="scientific">Alosa alosa</name>
    <name type="common">allis shad</name>
    <dbReference type="NCBI Taxonomy" id="278164"/>
    <lineage>
        <taxon>Eukaryota</taxon>
        <taxon>Metazoa</taxon>
        <taxon>Chordata</taxon>
        <taxon>Craniata</taxon>
        <taxon>Vertebrata</taxon>
        <taxon>Euteleostomi</taxon>
        <taxon>Actinopterygii</taxon>
        <taxon>Neopterygii</taxon>
        <taxon>Teleostei</taxon>
        <taxon>Clupei</taxon>
        <taxon>Clupeiformes</taxon>
        <taxon>Clupeoidei</taxon>
        <taxon>Clupeidae</taxon>
        <taxon>Alosa</taxon>
    </lineage>
</organism>
<feature type="transmembrane region" description="Helical" evidence="2">
    <location>
        <begin position="186"/>
        <end position="206"/>
    </location>
</feature>
<dbReference type="Proteomes" id="UP000823561">
    <property type="component" value="Chromosome 9"/>
</dbReference>
<reference evidence="4" key="1">
    <citation type="submission" date="2020-10" db="EMBL/GenBank/DDBJ databases">
        <title>Chromosome-scale genome assembly of the Allis shad, Alosa alosa.</title>
        <authorList>
            <person name="Margot Z."/>
            <person name="Christophe K."/>
            <person name="Cabau C."/>
            <person name="Louis A."/>
            <person name="Berthelot C."/>
            <person name="Parey E."/>
            <person name="Roest Crollius H."/>
            <person name="Montfort J."/>
            <person name="Robinson-Rechavi M."/>
            <person name="Bucao C."/>
            <person name="Bouchez O."/>
            <person name="Gislard M."/>
            <person name="Lluch J."/>
            <person name="Milhes M."/>
            <person name="Lampietro C."/>
            <person name="Lopez Roques C."/>
            <person name="Donnadieu C."/>
            <person name="Braasch I."/>
            <person name="Desvignes T."/>
            <person name="Postlethwait J."/>
            <person name="Bobe J."/>
            <person name="Guiguen Y."/>
        </authorList>
    </citation>
    <scope>NUCLEOTIDE SEQUENCE</scope>
    <source>
        <strain evidence="4">M-15738</strain>
        <tissue evidence="4">Blood</tissue>
    </source>
</reference>
<feature type="transmembrane region" description="Helical" evidence="2">
    <location>
        <begin position="23"/>
        <end position="43"/>
    </location>
</feature>
<dbReference type="Pfam" id="PF14650">
    <property type="entry name" value="FAM75"/>
    <property type="match status" value="1"/>
</dbReference>
<keyword evidence="2" id="KW-1133">Transmembrane helix</keyword>
<accession>A0AAV6GR62</accession>
<gene>
    <name evidence="4" type="ORF">AALO_G00132020</name>
</gene>
<keyword evidence="2" id="KW-0472">Membrane</keyword>
<evidence type="ECO:0000256" key="2">
    <source>
        <dbReference type="SAM" id="Phobius"/>
    </source>
</evidence>
<name>A0AAV6GR62_9TELE</name>
<feature type="compositionally biased region" description="Basic residues" evidence="1">
    <location>
        <begin position="440"/>
        <end position="450"/>
    </location>
</feature>
<proteinExistence type="predicted"/>
<dbReference type="AlphaFoldDB" id="A0AAV6GR62"/>
<dbReference type="EMBL" id="JADWDJ010000009">
    <property type="protein sequence ID" value="KAG5276437.1"/>
    <property type="molecule type" value="Genomic_DNA"/>
</dbReference>
<evidence type="ECO:0000256" key="1">
    <source>
        <dbReference type="SAM" id="MobiDB-lite"/>
    </source>
</evidence>
<feature type="region of interest" description="Disordered" evidence="1">
    <location>
        <begin position="370"/>
        <end position="450"/>
    </location>
</feature>
<evidence type="ECO:0000313" key="4">
    <source>
        <dbReference type="EMBL" id="KAG5276437.1"/>
    </source>
</evidence>
<protein>
    <recommendedName>
        <fullName evidence="3">SPATA31 domain-containing protein</fullName>
    </recommendedName>
</protein>
<keyword evidence="5" id="KW-1185">Reference proteome</keyword>
<sequence>MRERSVCSGCAPPRSCLLTPQTLVILQALLCLLSLVLILSWSLRRCKVKQRLAEIKGEDSVNQIVLHPKENPEKTSTLCTCVHRYSETAQTLVLQSEASEQEYSLRRLCHLQYEDPDAAGSLSDQNKCSSCIKSLAERCLCSECTSRQACASDGKTPIIPCCGTLEVAESRDVNVLRSLVCRVWRYILQILHTIIGMFLCRMLVAFTDSTSGTPRMKSPRLIGQNYGSLEVKKSSIEMNLRQKHLEHLLGAFTAFKQSMERLAPEPSSPTWLRRAGEESDLELTGAETLFLSQETRDKLEFNVKNKLMQRLWGLPVVVQRSQSSVTPQAPELRARTLLPEPACPGVQVTSCQAPVLTEEQQCKLSNCVSHKQDAKSEGYPEKVTESLQPFEMPESMLKRLRRGDVTGQAEDAAEATSAKKKKGRGKEAKRGSVSHQIKPPSKKRSKSTQD</sequence>
<evidence type="ECO:0000313" key="5">
    <source>
        <dbReference type="Proteomes" id="UP000823561"/>
    </source>
</evidence>
<evidence type="ECO:0000259" key="3">
    <source>
        <dbReference type="Pfam" id="PF14650"/>
    </source>
</evidence>